<dbReference type="Proteomes" id="UP001060215">
    <property type="component" value="Chromosome 9"/>
</dbReference>
<gene>
    <name evidence="1" type="ORF">LOK49_LG08G00825</name>
</gene>
<keyword evidence="1" id="KW-0436">Ligase</keyword>
<name>A0ACC0GVM5_9ERIC</name>
<sequence length="124" mass="13077">MSFQLFLGRFRGLCSTISTAPLTCCRRSSDRSPLPMGRLSGKGLAFSITKLGLSSRAVIGVWAAVFFTSRTSVLDEAEFSKFHSGVKRGDIVGVIGYPADASGAGKAKPTLDVAHSGASKHFHA</sequence>
<dbReference type="EMBL" id="CM045766">
    <property type="protein sequence ID" value="KAI8004161.1"/>
    <property type="molecule type" value="Genomic_DNA"/>
</dbReference>
<reference evidence="1 2" key="1">
    <citation type="journal article" date="2022" name="Plant J.">
        <title>Chromosome-level genome of Camellia lanceoleosa provides a valuable resource for understanding genome evolution and self-incompatibility.</title>
        <authorList>
            <person name="Gong W."/>
            <person name="Xiao S."/>
            <person name="Wang L."/>
            <person name="Liao Z."/>
            <person name="Chang Y."/>
            <person name="Mo W."/>
            <person name="Hu G."/>
            <person name="Li W."/>
            <person name="Zhao G."/>
            <person name="Zhu H."/>
            <person name="Hu X."/>
            <person name="Ji K."/>
            <person name="Xiang X."/>
            <person name="Song Q."/>
            <person name="Yuan D."/>
            <person name="Jin S."/>
            <person name="Zhang L."/>
        </authorList>
    </citation>
    <scope>NUCLEOTIDE SEQUENCE [LARGE SCALE GENOMIC DNA]</scope>
    <source>
        <strain evidence="1">SQ_2022a</strain>
    </source>
</reference>
<proteinExistence type="predicted"/>
<evidence type="ECO:0000313" key="1">
    <source>
        <dbReference type="EMBL" id="KAI8004161.1"/>
    </source>
</evidence>
<protein>
    <submittedName>
        <fullName evidence="1">Lysine--tRNA ligase</fullName>
    </submittedName>
</protein>
<evidence type="ECO:0000313" key="2">
    <source>
        <dbReference type="Proteomes" id="UP001060215"/>
    </source>
</evidence>
<accession>A0ACC0GVM5</accession>
<keyword evidence="2" id="KW-1185">Reference proteome</keyword>
<comment type="caution">
    <text evidence="1">The sequence shown here is derived from an EMBL/GenBank/DDBJ whole genome shotgun (WGS) entry which is preliminary data.</text>
</comment>
<organism evidence="1 2">
    <name type="scientific">Camellia lanceoleosa</name>
    <dbReference type="NCBI Taxonomy" id="1840588"/>
    <lineage>
        <taxon>Eukaryota</taxon>
        <taxon>Viridiplantae</taxon>
        <taxon>Streptophyta</taxon>
        <taxon>Embryophyta</taxon>
        <taxon>Tracheophyta</taxon>
        <taxon>Spermatophyta</taxon>
        <taxon>Magnoliopsida</taxon>
        <taxon>eudicotyledons</taxon>
        <taxon>Gunneridae</taxon>
        <taxon>Pentapetalae</taxon>
        <taxon>asterids</taxon>
        <taxon>Ericales</taxon>
        <taxon>Theaceae</taxon>
        <taxon>Camellia</taxon>
    </lineage>
</organism>